<dbReference type="PROSITE" id="PS50983">
    <property type="entry name" value="FE_B12_PBP"/>
    <property type="match status" value="1"/>
</dbReference>
<proteinExistence type="predicted"/>
<dbReference type="AlphaFoldDB" id="A0A2R7Y8Z2"/>
<accession>A0A2R7Y8Z2</accession>
<dbReference type="CDD" id="cd01143">
    <property type="entry name" value="YvrC"/>
    <property type="match status" value="1"/>
</dbReference>
<evidence type="ECO:0000259" key="2">
    <source>
        <dbReference type="PROSITE" id="PS50983"/>
    </source>
</evidence>
<gene>
    <name evidence="3" type="ORF">B7O98_00885</name>
</gene>
<dbReference type="PANTHER" id="PTHR30535">
    <property type="entry name" value="VITAMIN B12-BINDING PROTEIN"/>
    <property type="match status" value="1"/>
</dbReference>
<comment type="caution">
    <text evidence="3">The sequence shown here is derived from an EMBL/GenBank/DDBJ whole genome shotgun (WGS) entry which is preliminary data.</text>
</comment>
<dbReference type="NCBIfam" id="NF038402">
    <property type="entry name" value="TroA_like"/>
    <property type="match status" value="1"/>
</dbReference>
<dbReference type="InterPro" id="IPR054828">
    <property type="entry name" value="Vit_B12_bind_prot"/>
</dbReference>
<dbReference type="Pfam" id="PF01497">
    <property type="entry name" value="Peripla_BP_2"/>
    <property type="match status" value="1"/>
</dbReference>
<dbReference type="PANTHER" id="PTHR30535:SF34">
    <property type="entry name" value="MOLYBDATE-BINDING PROTEIN MOLA"/>
    <property type="match status" value="1"/>
</dbReference>
<evidence type="ECO:0000256" key="1">
    <source>
        <dbReference type="ARBA" id="ARBA00022729"/>
    </source>
</evidence>
<dbReference type="InterPro" id="IPR002491">
    <property type="entry name" value="ABC_transptr_periplasmic_BD"/>
</dbReference>
<sequence>MDRVSKVKPNTKFLVVAVLLVGVAIGYGINLINPATTLITTTKYVTTVVTSREVTTATSTVVGKYPLTVVDSLGRSITINRPPERVVSLAPSITEILFALGLDDRVVGVDDFSNYPPKVVELINEGKVKTVGGFWNPDIEKIASLKPDLVIASSGTPPHIRLKDKLSELGITVIYVKSTSAQDVNDIFSDIQLIAVVFDVLDRSSKLIAEVQNTLNSITQKLNEVNASKPKVLHLVGPPSWGIFSSGGNTFIGWVIKTAGGVNVAEQYVGWPQLSYEYIVTQDPDIIVITATGLDPKAVYEEIAGSPIKGTKAFKNGRIYLLTGEADDVLSRPGPRVNVALEILAKLIHPEIFGFIQRSDVINITQFETTPVSSISVLEGEVPS</sequence>
<dbReference type="SUPFAM" id="SSF53807">
    <property type="entry name" value="Helical backbone' metal receptor"/>
    <property type="match status" value="1"/>
</dbReference>
<dbReference type="Gene3D" id="3.40.50.1980">
    <property type="entry name" value="Nitrogenase molybdenum iron protein domain"/>
    <property type="match status" value="2"/>
</dbReference>
<protein>
    <recommendedName>
        <fullName evidence="2">Fe/B12 periplasmic-binding domain-containing protein</fullName>
    </recommendedName>
</protein>
<evidence type="ECO:0000313" key="4">
    <source>
        <dbReference type="Proteomes" id="UP000244093"/>
    </source>
</evidence>
<keyword evidence="1" id="KW-0732">Signal</keyword>
<dbReference type="EMBL" id="NBVN01000001">
    <property type="protein sequence ID" value="PUA34000.1"/>
    <property type="molecule type" value="Genomic_DNA"/>
</dbReference>
<dbReference type="InterPro" id="IPR050902">
    <property type="entry name" value="ABC_Transporter_SBP"/>
</dbReference>
<reference evidence="3 4" key="1">
    <citation type="journal article" date="2018" name="Syst. Appl. Microbiol.">
        <title>A new symbiotic nanoarchaeote (Candidatus Nanoclepta minutus) and its host (Zestosphaera tikiterensis gen. nov., sp. nov.) from a New Zealand hot spring.</title>
        <authorList>
            <person name="St John E."/>
            <person name="Liu Y."/>
            <person name="Podar M."/>
            <person name="Stott M.B."/>
            <person name="Meneghin J."/>
            <person name="Chen Z."/>
            <person name="Lagutin K."/>
            <person name="Mitchell K."/>
            <person name="Reysenbach A.L."/>
        </authorList>
    </citation>
    <scope>NUCLEOTIDE SEQUENCE [LARGE SCALE GENOMIC DNA]</scope>
    <source>
        <strain evidence="3">NZ3</strain>
    </source>
</reference>
<dbReference type="Proteomes" id="UP000244093">
    <property type="component" value="Unassembled WGS sequence"/>
</dbReference>
<organism evidence="3 4">
    <name type="scientific">Zestosphaera tikiterensis</name>
    <dbReference type="NCBI Taxonomy" id="1973259"/>
    <lineage>
        <taxon>Archaea</taxon>
        <taxon>Thermoproteota</taxon>
        <taxon>Thermoprotei</taxon>
        <taxon>Desulfurococcales</taxon>
        <taxon>Desulfurococcaceae</taxon>
        <taxon>Zestosphaera</taxon>
    </lineage>
</organism>
<feature type="domain" description="Fe/B12 periplasmic-binding" evidence="2">
    <location>
        <begin position="85"/>
        <end position="352"/>
    </location>
</feature>
<name>A0A2R7Y8Z2_9CREN</name>
<evidence type="ECO:0000313" key="3">
    <source>
        <dbReference type="EMBL" id="PUA34000.1"/>
    </source>
</evidence>